<evidence type="ECO:0000313" key="2">
    <source>
        <dbReference type="EMBL" id="TNV71710.1"/>
    </source>
</evidence>
<evidence type="ECO:0000313" key="3">
    <source>
        <dbReference type="Proteomes" id="UP000785679"/>
    </source>
</evidence>
<comment type="caution">
    <text evidence="2">The sequence shown here is derived from an EMBL/GenBank/DDBJ whole genome shotgun (WGS) entry which is preliminary data.</text>
</comment>
<name>A0A8J8NC26_HALGN</name>
<reference evidence="2" key="1">
    <citation type="submission" date="2019-06" db="EMBL/GenBank/DDBJ databases">
        <authorList>
            <person name="Zheng W."/>
        </authorList>
    </citation>
    <scope>NUCLEOTIDE SEQUENCE</scope>
    <source>
        <strain evidence="2">QDHG01</strain>
    </source>
</reference>
<evidence type="ECO:0000256" key="1">
    <source>
        <dbReference type="SAM" id="MobiDB-lite"/>
    </source>
</evidence>
<proteinExistence type="predicted"/>
<keyword evidence="3" id="KW-1185">Reference proteome</keyword>
<dbReference type="Proteomes" id="UP000785679">
    <property type="component" value="Unassembled WGS sequence"/>
</dbReference>
<feature type="region of interest" description="Disordered" evidence="1">
    <location>
        <begin position="80"/>
        <end position="128"/>
    </location>
</feature>
<gene>
    <name evidence="2" type="ORF">FGO68_gene6856</name>
</gene>
<sequence length="128" mass="14762">MCTFTIKIEIFYSLMYKLYKCYFQITSIQRNLSTIILMVIICRLVKMCIFALKVMIQESLVQINQISNQIGLSIQSQNQSLSQSQPQSQSKSKISTSTPNLKHNLNPNPNPNQTLTAIQPQPKFRRIH</sequence>
<accession>A0A8J8NC26</accession>
<dbReference type="AlphaFoldDB" id="A0A8J8NC26"/>
<organism evidence="2 3">
    <name type="scientific">Halteria grandinella</name>
    <dbReference type="NCBI Taxonomy" id="5974"/>
    <lineage>
        <taxon>Eukaryota</taxon>
        <taxon>Sar</taxon>
        <taxon>Alveolata</taxon>
        <taxon>Ciliophora</taxon>
        <taxon>Intramacronucleata</taxon>
        <taxon>Spirotrichea</taxon>
        <taxon>Stichotrichia</taxon>
        <taxon>Sporadotrichida</taxon>
        <taxon>Halteriidae</taxon>
        <taxon>Halteria</taxon>
    </lineage>
</organism>
<protein>
    <submittedName>
        <fullName evidence="2">Uncharacterized protein</fullName>
    </submittedName>
</protein>
<feature type="compositionally biased region" description="Low complexity" evidence="1">
    <location>
        <begin position="80"/>
        <end position="116"/>
    </location>
</feature>
<dbReference type="EMBL" id="RRYP01029736">
    <property type="protein sequence ID" value="TNV71710.1"/>
    <property type="molecule type" value="Genomic_DNA"/>
</dbReference>